<sequence length="165" mass="18342">MYEMSRIHASSFKPSSWSYQDEFARMNLFQMSSINHCQRQCIGAYRKARAHITQALLSNQGTVLSKQMAHCDVPLELWRNIFTLACTDGGFTGISLALVSKHFHAASLPVRLHSLALTSLRQVEGFLSFIEAQQDVFASGGGLRVHHLLLKDADSLACPLLPLVI</sequence>
<gene>
    <name evidence="1" type="ORF">A0H81_09707</name>
</gene>
<evidence type="ECO:0000313" key="1">
    <source>
        <dbReference type="EMBL" id="OBZ70278.1"/>
    </source>
</evidence>
<dbReference type="AlphaFoldDB" id="A0A1C7M0M4"/>
<evidence type="ECO:0000313" key="2">
    <source>
        <dbReference type="Proteomes" id="UP000092993"/>
    </source>
</evidence>
<dbReference type="EMBL" id="LUGG01000014">
    <property type="protein sequence ID" value="OBZ70278.1"/>
    <property type="molecule type" value="Genomic_DNA"/>
</dbReference>
<accession>A0A1C7M0M4</accession>
<comment type="caution">
    <text evidence="1">The sequence shown here is derived from an EMBL/GenBank/DDBJ whole genome shotgun (WGS) entry which is preliminary data.</text>
</comment>
<organism evidence="1 2">
    <name type="scientific">Grifola frondosa</name>
    <name type="common">Maitake</name>
    <name type="synonym">Polyporus frondosus</name>
    <dbReference type="NCBI Taxonomy" id="5627"/>
    <lineage>
        <taxon>Eukaryota</taxon>
        <taxon>Fungi</taxon>
        <taxon>Dikarya</taxon>
        <taxon>Basidiomycota</taxon>
        <taxon>Agaricomycotina</taxon>
        <taxon>Agaricomycetes</taxon>
        <taxon>Polyporales</taxon>
        <taxon>Grifolaceae</taxon>
        <taxon>Grifola</taxon>
    </lineage>
</organism>
<protein>
    <submittedName>
        <fullName evidence="1">Uncharacterized protein</fullName>
    </submittedName>
</protein>
<dbReference type="OrthoDB" id="2748701at2759"/>
<dbReference type="Proteomes" id="UP000092993">
    <property type="component" value="Unassembled WGS sequence"/>
</dbReference>
<reference evidence="1 2" key="1">
    <citation type="submission" date="2016-03" db="EMBL/GenBank/DDBJ databases">
        <title>Whole genome sequencing of Grifola frondosa 9006-11.</title>
        <authorList>
            <person name="Min B."/>
            <person name="Park H."/>
            <person name="Kim J.-G."/>
            <person name="Cho H."/>
            <person name="Oh Y.-L."/>
            <person name="Kong W.-S."/>
            <person name="Choi I.-G."/>
        </authorList>
    </citation>
    <scope>NUCLEOTIDE SEQUENCE [LARGE SCALE GENOMIC DNA]</scope>
    <source>
        <strain evidence="1 2">9006-11</strain>
    </source>
</reference>
<keyword evidence="2" id="KW-1185">Reference proteome</keyword>
<proteinExistence type="predicted"/>
<name>A0A1C7M0M4_GRIFR</name>